<dbReference type="Pfam" id="PF02515">
    <property type="entry name" value="CoA_transf_3"/>
    <property type="match status" value="1"/>
</dbReference>
<evidence type="ECO:0000313" key="2">
    <source>
        <dbReference type="Proteomes" id="UP000186002"/>
    </source>
</evidence>
<keyword evidence="2" id="KW-1185">Reference proteome</keyword>
<proteinExistence type="predicted"/>
<gene>
    <name evidence="1" type="ORF">SAMN05444272_4549</name>
</gene>
<keyword evidence="1" id="KW-0808">Transferase</keyword>
<dbReference type="GO" id="GO:0016740">
    <property type="term" value="F:transferase activity"/>
    <property type="evidence" value="ECO:0007669"/>
    <property type="project" value="UniProtKB-KW"/>
</dbReference>
<name>A0A1M7PNS8_9HYPH</name>
<dbReference type="PANTHER" id="PTHR48228:SF5">
    <property type="entry name" value="ALPHA-METHYLACYL-COA RACEMASE"/>
    <property type="match status" value="1"/>
</dbReference>
<dbReference type="InterPro" id="IPR023606">
    <property type="entry name" value="CoA-Trfase_III_dom_1_sf"/>
</dbReference>
<organism evidence="1 2">
    <name type="scientific">Roseibium suaedae</name>
    <dbReference type="NCBI Taxonomy" id="735517"/>
    <lineage>
        <taxon>Bacteria</taxon>
        <taxon>Pseudomonadati</taxon>
        <taxon>Pseudomonadota</taxon>
        <taxon>Alphaproteobacteria</taxon>
        <taxon>Hyphomicrobiales</taxon>
        <taxon>Stappiaceae</taxon>
        <taxon>Roseibium</taxon>
    </lineage>
</organism>
<sequence>MQQSEIQPLEGLTVLDFTTLLPGPLATLMLAEAGARVIKLERPGGEDMRSFPPFVKGKPVLFEQLNRGKECLELDLKDEAARGRVLELLQTADILVEQFRPGVMDRLGLGYDTLSARFPGLIYCSITGFGQEGPRASSAGHDLNYMALSGLLAQSCGSAKHPVLPPAQIADIGGGSFPALTNILLAILKRTKTGKGCHIDISMTDSMFTFGIFAHAFHAAGKPVPDWGQGLLCGGSPRYRLYPAGDGRLIAVAALEEKFWQGLCDLLEIEPGLRNDRADPEASAAAIARALAAKPSSDWKDLLSAADCCACVVATMEEARQDPAIAARDLFSHQLDVGGEAIEALPLPLASHFRKQP</sequence>
<dbReference type="InterPro" id="IPR050509">
    <property type="entry name" value="CoA-transferase_III"/>
</dbReference>
<dbReference type="Proteomes" id="UP000186002">
    <property type="component" value="Unassembled WGS sequence"/>
</dbReference>
<dbReference type="RefSeq" id="WP_175558114.1">
    <property type="nucleotide sequence ID" value="NZ_FRBW01000009.1"/>
</dbReference>
<protein>
    <submittedName>
        <fullName evidence="1">Crotonobetainyl-CoA:carnitine CoA-transferase CaiB</fullName>
    </submittedName>
</protein>
<dbReference type="Gene3D" id="3.30.1540.10">
    <property type="entry name" value="formyl-coa transferase, domain 3"/>
    <property type="match status" value="1"/>
</dbReference>
<accession>A0A1M7PNS8</accession>
<dbReference type="Gene3D" id="3.40.50.10540">
    <property type="entry name" value="Crotonobetainyl-coa:carnitine coa-transferase, domain 1"/>
    <property type="match status" value="1"/>
</dbReference>
<dbReference type="EMBL" id="FRBW01000009">
    <property type="protein sequence ID" value="SHN18935.1"/>
    <property type="molecule type" value="Genomic_DNA"/>
</dbReference>
<dbReference type="SUPFAM" id="SSF89796">
    <property type="entry name" value="CoA-transferase family III (CaiB/BaiF)"/>
    <property type="match status" value="1"/>
</dbReference>
<evidence type="ECO:0000313" key="1">
    <source>
        <dbReference type="EMBL" id="SHN18935.1"/>
    </source>
</evidence>
<reference evidence="1 2" key="1">
    <citation type="submission" date="2016-11" db="EMBL/GenBank/DDBJ databases">
        <authorList>
            <person name="Jaros S."/>
            <person name="Januszkiewicz K."/>
            <person name="Wedrychowicz H."/>
        </authorList>
    </citation>
    <scope>NUCLEOTIDE SEQUENCE [LARGE SCALE GENOMIC DNA]</scope>
    <source>
        <strain evidence="1 2">DSM 22153</strain>
    </source>
</reference>
<dbReference type="InterPro" id="IPR003673">
    <property type="entry name" value="CoA-Trfase_fam_III"/>
</dbReference>
<dbReference type="InterPro" id="IPR044855">
    <property type="entry name" value="CoA-Trfase_III_dom3_sf"/>
</dbReference>
<dbReference type="STRING" id="735517.SAMN05444272_4549"/>
<dbReference type="AlphaFoldDB" id="A0A1M7PNS8"/>
<dbReference type="PANTHER" id="PTHR48228">
    <property type="entry name" value="SUCCINYL-COA--D-CITRAMALATE COA-TRANSFERASE"/>
    <property type="match status" value="1"/>
</dbReference>